<dbReference type="Proteomes" id="UP001152795">
    <property type="component" value="Unassembled WGS sequence"/>
</dbReference>
<dbReference type="Pfam" id="PF13276">
    <property type="entry name" value="HTH_21"/>
    <property type="match status" value="1"/>
</dbReference>
<gene>
    <name evidence="2" type="ORF">PACLA_8A012845</name>
</gene>
<name>A0A6S7IJ69_PARCT</name>
<proteinExistence type="predicted"/>
<evidence type="ECO:0000313" key="3">
    <source>
        <dbReference type="Proteomes" id="UP001152795"/>
    </source>
</evidence>
<comment type="caution">
    <text evidence="2">The sequence shown here is derived from an EMBL/GenBank/DDBJ whole genome shotgun (WGS) entry which is preliminary data.</text>
</comment>
<sequence>MYCPGCGSEHNSIEEMYCGNCSSERDANQLLKVYFDCGYPCDAIVGLLAAQGFHMSLSAVKRRLRALGLKRKSIQFDEDHLKAVIQEEMQGAGSLSVYRSIWHALRLRHGIHVSRHVVATLMREIDPLGVEERKKRLLALRRLVGREWTGEVEEWTGEVEEFQPSN</sequence>
<protein>
    <recommendedName>
        <fullName evidence="1">HTH-like domain-containing protein</fullName>
    </recommendedName>
</protein>
<dbReference type="OrthoDB" id="5392716at2759"/>
<reference evidence="2" key="1">
    <citation type="submission" date="2020-04" db="EMBL/GenBank/DDBJ databases">
        <authorList>
            <person name="Alioto T."/>
            <person name="Alioto T."/>
            <person name="Gomez Garrido J."/>
        </authorList>
    </citation>
    <scope>NUCLEOTIDE SEQUENCE</scope>
    <source>
        <strain evidence="2">A484AB</strain>
    </source>
</reference>
<evidence type="ECO:0000313" key="2">
    <source>
        <dbReference type="EMBL" id="CAB4019114.1"/>
    </source>
</evidence>
<feature type="domain" description="HTH-like" evidence="1">
    <location>
        <begin position="78"/>
        <end position="124"/>
    </location>
</feature>
<dbReference type="AlphaFoldDB" id="A0A6S7IJ69"/>
<dbReference type="PANTHER" id="PTHR46791:SF13">
    <property type="entry name" value="CLR5 DOMAIN-CONTAINING PROTEIN"/>
    <property type="match status" value="1"/>
</dbReference>
<evidence type="ECO:0000259" key="1">
    <source>
        <dbReference type="Pfam" id="PF13276"/>
    </source>
</evidence>
<dbReference type="InterPro" id="IPR025948">
    <property type="entry name" value="HTH-like_dom"/>
</dbReference>
<accession>A0A6S7IJ69</accession>
<keyword evidence="3" id="KW-1185">Reference proteome</keyword>
<dbReference type="PANTHER" id="PTHR46791">
    <property type="entry name" value="EXPRESSED PROTEIN"/>
    <property type="match status" value="1"/>
</dbReference>
<dbReference type="EMBL" id="CACRXK020010303">
    <property type="protein sequence ID" value="CAB4019114.1"/>
    <property type="molecule type" value="Genomic_DNA"/>
</dbReference>
<organism evidence="2 3">
    <name type="scientific">Paramuricea clavata</name>
    <name type="common">Red gorgonian</name>
    <name type="synonym">Violescent sea-whip</name>
    <dbReference type="NCBI Taxonomy" id="317549"/>
    <lineage>
        <taxon>Eukaryota</taxon>
        <taxon>Metazoa</taxon>
        <taxon>Cnidaria</taxon>
        <taxon>Anthozoa</taxon>
        <taxon>Octocorallia</taxon>
        <taxon>Malacalcyonacea</taxon>
        <taxon>Plexauridae</taxon>
        <taxon>Paramuricea</taxon>
    </lineage>
</organism>